<dbReference type="EMBL" id="CP033920">
    <property type="protein sequence ID" value="AZA49740.1"/>
    <property type="molecule type" value="Genomic_DNA"/>
</dbReference>
<dbReference type="EMBL" id="UFVQ01000003">
    <property type="protein sequence ID" value="STC95509.1"/>
    <property type="molecule type" value="Genomic_DNA"/>
</dbReference>
<dbReference type="OrthoDB" id="8566664at2"/>
<dbReference type="KEGG" id="ccau:EG346_16825"/>
<reference evidence="4" key="2">
    <citation type="submission" date="2018-11" db="EMBL/GenBank/DDBJ databases">
        <title>Proposal to divide the Flavobacteriaceae and reorganize its genera based on Amino Acid Identity values calculated from whole genome sequences.</title>
        <authorList>
            <person name="Nicholson A.C."/>
            <person name="Gulvik C.A."/>
            <person name="Whitney A.M."/>
            <person name="Humrighouse B.W."/>
            <person name="Bell M."/>
            <person name="Holmes B."/>
            <person name="Steigerwalt A.G."/>
            <person name="Villarma A."/>
            <person name="Sheth M."/>
            <person name="Batra D."/>
            <person name="Pryor J."/>
            <person name="Bernardet J.-F."/>
            <person name="Hugo C."/>
            <person name="Kampfer P."/>
            <person name="Newman J."/>
            <person name="McQuiston J.R."/>
        </authorList>
    </citation>
    <scope>NUCLEOTIDE SEQUENCE [LARGE SCALE GENOMIC DNA]</scope>
    <source>
        <strain evidence="4">G0188</strain>
    </source>
</reference>
<evidence type="ECO:0000313" key="1">
    <source>
        <dbReference type="EMBL" id="AZA49740.1"/>
    </source>
</evidence>
<accession>A0A376DVY7</accession>
<sequence>MNWKPITTAPKDGTRIIVCHWKHYSPTTASWRTYHPNAQGKAQWRDDSGIKTVPTHWDLLPEEPMQDQCEKCKKILSFEEMKYSENSFIYCEDCAELLTK</sequence>
<organism evidence="2 3">
    <name type="scientific">Chryseobacterium carnipullorum</name>
    <dbReference type="NCBI Taxonomy" id="1124835"/>
    <lineage>
        <taxon>Bacteria</taxon>
        <taxon>Pseudomonadati</taxon>
        <taxon>Bacteroidota</taxon>
        <taxon>Flavobacteriia</taxon>
        <taxon>Flavobacteriales</taxon>
        <taxon>Weeksellaceae</taxon>
        <taxon>Chryseobacterium group</taxon>
        <taxon>Chryseobacterium</taxon>
    </lineage>
</organism>
<dbReference type="RefSeq" id="WP_123880174.1">
    <property type="nucleotide sequence ID" value="NZ_CP033920.1"/>
</dbReference>
<evidence type="ECO:0000313" key="4">
    <source>
        <dbReference type="Proteomes" id="UP000273270"/>
    </source>
</evidence>
<dbReference type="Proteomes" id="UP000273270">
    <property type="component" value="Chromosome"/>
</dbReference>
<reference evidence="2 3" key="1">
    <citation type="submission" date="2018-06" db="EMBL/GenBank/DDBJ databases">
        <authorList>
            <consortium name="Pathogen Informatics"/>
            <person name="Doyle S."/>
        </authorList>
    </citation>
    <scope>NUCLEOTIDE SEQUENCE [LARGE SCALE GENOMIC DNA]</scope>
    <source>
        <strain evidence="2 3">NCTC13533</strain>
    </source>
</reference>
<dbReference type="AlphaFoldDB" id="A0A376DVY7"/>
<dbReference type="Proteomes" id="UP000255224">
    <property type="component" value="Unassembled WGS sequence"/>
</dbReference>
<reference evidence="1" key="3">
    <citation type="submission" date="2018-11" db="EMBL/GenBank/DDBJ databases">
        <title>Proposal to divide the Flavobacteriaceae and reorganize its genera based on Amino Acid Identity values calculated from whole genome sequences.</title>
        <authorList>
            <person name="Nicholson A.C."/>
            <person name="Gulvik C.A."/>
            <person name="Whitney A.M."/>
            <person name="Humrighouse B.W."/>
            <person name="Bell M."/>
            <person name="Holmes B."/>
            <person name="Steigerwalt A."/>
            <person name="Villarma A."/>
            <person name="Sheth M."/>
            <person name="Batra D."/>
            <person name="Pryor J."/>
            <person name="Bernardet J.-F."/>
            <person name="Hugo C."/>
            <person name="Kampfer P."/>
            <person name="Newman J."/>
            <person name="Mcquiston J.R."/>
        </authorList>
    </citation>
    <scope>NUCLEOTIDE SEQUENCE [LARGE SCALE GENOMIC DNA]</scope>
    <source>
        <strain evidence="1">G0188</strain>
    </source>
</reference>
<keyword evidence="4" id="KW-1185">Reference proteome</keyword>
<evidence type="ECO:0000313" key="2">
    <source>
        <dbReference type="EMBL" id="STC95509.1"/>
    </source>
</evidence>
<protein>
    <recommendedName>
        <fullName evidence="5">DUF551 domain-containing protein</fullName>
    </recommendedName>
</protein>
<accession>A0A3G6N9B7</accession>
<proteinExistence type="predicted"/>
<evidence type="ECO:0000313" key="3">
    <source>
        <dbReference type="Proteomes" id="UP000255224"/>
    </source>
</evidence>
<evidence type="ECO:0008006" key="5">
    <source>
        <dbReference type="Google" id="ProtNLM"/>
    </source>
</evidence>
<name>A0A376DVY7_CHRCU</name>
<gene>
    <name evidence="1" type="ORF">EG346_16825</name>
    <name evidence="2" type="ORF">NCTC13533_01908</name>
</gene>